<evidence type="ECO:0000259" key="3">
    <source>
        <dbReference type="Pfam" id="PF00930"/>
    </source>
</evidence>
<dbReference type="Proteomes" id="UP000306808">
    <property type="component" value="Unassembled WGS sequence"/>
</dbReference>
<name>A0A4U0NSN7_9SPHI</name>
<evidence type="ECO:0000259" key="2">
    <source>
        <dbReference type="Pfam" id="PF00326"/>
    </source>
</evidence>
<dbReference type="PRINTS" id="PR00862">
    <property type="entry name" value="PROLIGOPTASE"/>
</dbReference>
<evidence type="ECO:0000256" key="1">
    <source>
        <dbReference type="SAM" id="SignalP"/>
    </source>
</evidence>
<protein>
    <submittedName>
        <fullName evidence="4">S9 family peptidase</fullName>
    </submittedName>
</protein>
<dbReference type="InterPro" id="IPR002469">
    <property type="entry name" value="Peptidase_S9B_N"/>
</dbReference>
<dbReference type="Pfam" id="PF00326">
    <property type="entry name" value="Peptidase_S9"/>
    <property type="match status" value="1"/>
</dbReference>
<dbReference type="SUPFAM" id="SSF53474">
    <property type="entry name" value="alpha/beta-Hydrolases"/>
    <property type="match status" value="1"/>
</dbReference>
<dbReference type="AlphaFoldDB" id="A0A4U0NSN7"/>
<evidence type="ECO:0000313" key="4">
    <source>
        <dbReference type="EMBL" id="TJZ53254.1"/>
    </source>
</evidence>
<feature type="domain" description="Peptidase S9 prolyl oligopeptidase catalytic" evidence="2">
    <location>
        <begin position="608"/>
        <end position="807"/>
    </location>
</feature>
<dbReference type="GO" id="GO:0008239">
    <property type="term" value="F:dipeptidyl-peptidase activity"/>
    <property type="evidence" value="ECO:0007669"/>
    <property type="project" value="TreeGrafter"/>
</dbReference>
<dbReference type="InterPro" id="IPR001375">
    <property type="entry name" value="Peptidase_S9_cat"/>
</dbReference>
<dbReference type="OrthoDB" id="9777457at2"/>
<feature type="domain" description="Dipeptidylpeptidase IV N-terminal" evidence="3">
    <location>
        <begin position="159"/>
        <end position="517"/>
    </location>
</feature>
<dbReference type="Gene3D" id="2.140.10.30">
    <property type="entry name" value="Dipeptidylpeptidase IV, N-terminal domain"/>
    <property type="match status" value="1"/>
</dbReference>
<feature type="chain" id="PRO_5020343501" evidence="1">
    <location>
        <begin position="20"/>
        <end position="829"/>
    </location>
</feature>
<dbReference type="Pfam" id="PF00930">
    <property type="entry name" value="DPPIV_N"/>
    <property type="match status" value="1"/>
</dbReference>
<evidence type="ECO:0000313" key="5">
    <source>
        <dbReference type="Proteomes" id="UP000306808"/>
    </source>
</evidence>
<feature type="signal peptide" evidence="1">
    <location>
        <begin position="1"/>
        <end position="19"/>
    </location>
</feature>
<dbReference type="GO" id="GO:0006508">
    <property type="term" value="P:proteolysis"/>
    <property type="evidence" value="ECO:0007669"/>
    <property type="project" value="InterPro"/>
</dbReference>
<dbReference type="Gene3D" id="3.40.50.1820">
    <property type="entry name" value="alpha/beta hydrolase"/>
    <property type="match status" value="1"/>
</dbReference>
<dbReference type="SUPFAM" id="SSF82171">
    <property type="entry name" value="DPP6 N-terminal domain-like"/>
    <property type="match status" value="1"/>
</dbReference>
<dbReference type="PANTHER" id="PTHR11731">
    <property type="entry name" value="PROTEASE FAMILY S9B,C DIPEPTIDYL-PEPTIDASE IV-RELATED"/>
    <property type="match status" value="1"/>
</dbReference>
<dbReference type="InterPro" id="IPR050278">
    <property type="entry name" value="Serine_Prot_S9B/DPPIV"/>
</dbReference>
<comment type="caution">
    <text evidence="4">The sequence shown here is derived from an EMBL/GenBank/DDBJ whole genome shotgun (WGS) entry which is preliminary data.</text>
</comment>
<gene>
    <name evidence="4" type="ORF">FAZ15_18020</name>
</gene>
<dbReference type="PANTHER" id="PTHR11731:SF193">
    <property type="entry name" value="DIPEPTIDYL PEPTIDASE 9"/>
    <property type="match status" value="1"/>
</dbReference>
<sequence length="829" mass="95848">MKNYILGILLTCCISFLYAQETSKQVKPNYQLASKFSPSKLRTMIFSTEVRPNWINYGDKFWYEYTTSSGKKWYLVDPKSRQKSELFDHAEMAARITSIVRNPFDAQHLTLNNLRFMDDENLIRFEVPSTKDTVKSKEEIKKLTNKKDTIKKKTFFFEYNLISKDLKELSDTTKEKAKPYWATFNPDTSRVYYAKNYNLYWMDYANYKKAIQDEKDSTIVENQFTTDGIQYYAWGGDEYSITSGDKKTEDEELKKRKPVRLNWSPNGKYFVLTRKDNRNNPALWVINNVGGKRPTLETYKYLMPGETDSTEVELHLFDTASLKPKQIPVYGFKNQTLSLWSKDRKKENLNGKHYINYWLGNDKEFYIARSSRDLKRIDLLAVGIDGSVRTLVEERANVYLDIQKPTLIHNGSQFIHWSQRDGWGHFYLYDIQGKLLGQITKGEFHCQELTSYNESTGTLYFKANGREKNIDPYYSYYYAINKNGSSIKLLTPGDYDHQVDVSESGAFIIDNFSRVNTVPVSNLYNASGQLIMKLEEADLTQLFAAGYQFPETFKVKAGDGITDLYGVLYKPYDFDSTKTYPIIEYVYPGPQTEAVNKSFGRSMDRIDRLSQMGFIVVSVGNRGGHPARSKWYHTYGYGNLRDYGLEDKKVVAEQLAARHNFIDIDKVGITGHSGGGFMSTAAMLVYPDFFKVAVSGAGNHENNIYNRWWSERHHGVQESITEKGDTTFNYQIQKNTDLAKNLKGKLLIVTGDIDNNVHPANSIRMVEALIKANKRFDFVLLPGQRHAFGDMTEYFFWKMADYFSEHLLGESKQNEVDLMEVNRDKPLKN</sequence>
<proteinExistence type="predicted"/>
<reference evidence="4 5" key="1">
    <citation type="submission" date="2019-04" db="EMBL/GenBank/DDBJ databases">
        <title>Sphingobacterium olei sp. nov., isolated from oil-contaminated soil.</title>
        <authorList>
            <person name="Liu B."/>
        </authorList>
    </citation>
    <scope>NUCLEOTIDE SEQUENCE [LARGE SCALE GENOMIC DNA]</scope>
    <source>
        <strain evidence="4 5">HAL-9</strain>
    </source>
</reference>
<dbReference type="InterPro" id="IPR029058">
    <property type="entry name" value="AB_hydrolase_fold"/>
</dbReference>
<keyword evidence="1" id="KW-0732">Signal</keyword>
<dbReference type="EMBL" id="SUME01000008">
    <property type="protein sequence ID" value="TJZ53254.1"/>
    <property type="molecule type" value="Genomic_DNA"/>
</dbReference>
<dbReference type="RefSeq" id="WP_136902710.1">
    <property type="nucleotide sequence ID" value="NZ_SUME01000008.1"/>
</dbReference>
<accession>A0A4U0NSN7</accession>
<dbReference type="GO" id="GO:0004252">
    <property type="term" value="F:serine-type endopeptidase activity"/>
    <property type="evidence" value="ECO:0007669"/>
    <property type="project" value="InterPro"/>
</dbReference>
<keyword evidence="5" id="KW-1185">Reference proteome</keyword>
<dbReference type="InterPro" id="IPR002470">
    <property type="entry name" value="Peptidase_S9A"/>
</dbReference>
<organism evidence="4 5">
    <name type="scientific">Sphingobacterium olei</name>
    <dbReference type="NCBI Taxonomy" id="2571155"/>
    <lineage>
        <taxon>Bacteria</taxon>
        <taxon>Pseudomonadati</taxon>
        <taxon>Bacteroidota</taxon>
        <taxon>Sphingobacteriia</taxon>
        <taxon>Sphingobacteriales</taxon>
        <taxon>Sphingobacteriaceae</taxon>
        <taxon>Sphingobacterium</taxon>
    </lineage>
</organism>